<dbReference type="InterPro" id="IPR009500">
    <property type="entry name" value="DUF1118"/>
</dbReference>
<proteinExistence type="predicted"/>
<feature type="transmembrane region" description="Helical" evidence="1">
    <location>
        <begin position="195"/>
        <end position="218"/>
    </location>
</feature>
<keyword evidence="3" id="KW-1185">Reference proteome</keyword>
<sequence>MNDILQHYILCGALLKVHRIFCQAVPLACSITEGVPMASHTFCAGPLPGTQLRTRQTGSRQKRLQSSITVAGSKKLNTYDDKWSKGFFTSGYFVEDKEANAPNYLRSLERKKVLSNIEQLGLLSAAEKAGLSLSKLEELKLFSTAERLGLLSTLERLLNSDPAAVSSLALVPFVGTIAILSFLPSEPAPLAIAKYAVAAVLAGSTVMLFGLGILISAIQEE</sequence>
<evidence type="ECO:0000313" key="3">
    <source>
        <dbReference type="Proteomes" id="UP001497392"/>
    </source>
</evidence>
<evidence type="ECO:0000313" key="2">
    <source>
        <dbReference type="EMBL" id="CAL5220918.1"/>
    </source>
</evidence>
<protein>
    <submittedName>
        <fullName evidence="2">G3015 protein</fullName>
    </submittedName>
</protein>
<keyword evidence="1" id="KW-1133">Transmembrane helix</keyword>
<organism evidence="2 3">
    <name type="scientific">Coccomyxa viridis</name>
    <dbReference type="NCBI Taxonomy" id="1274662"/>
    <lineage>
        <taxon>Eukaryota</taxon>
        <taxon>Viridiplantae</taxon>
        <taxon>Chlorophyta</taxon>
        <taxon>core chlorophytes</taxon>
        <taxon>Trebouxiophyceae</taxon>
        <taxon>Trebouxiophyceae incertae sedis</taxon>
        <taxon>Coccomyxaceae</taxon>
        <taxon>Coccomyxa</taxon>
    </lineage>
</organism>
<dbReference type="Proteomes" id="UP001497392">
    <property type="component" value="Unassembled WGS sequence"/>
</dbReference>
<evidence type="ECO:0000256" key="1">
    <source>
        <dbReference type="SAM" id="Phobius"/>
    </source>
</evidence>
<name>A0ABP1FRY4_9CHLO</name>
<keyword evidence="1" id="KW-0472">Membrane</keyword>
<keyword evidence="1" id="KW-0812">Transmembrane</keyword>
<reference evidence="2 3" key="1">
    <citation type="submission" date="2024-06" db="EMBL/GenBank/DDBJ databases">
        <authorList>
            <person name="Kraege A."/>
            <person name="Thomma B."/>
        </authorList>
    </citation>
    <scope>NUCLEOTIDE SEQUENCE [LARGE SCALE GENOMIC DNA]</scope>
</reference>
<gene>
    <name evidence="2" type="primary">g3015</name>
    <name evidence="2" type="ORF">VP750_LOCUS2577</name>
</gene>
<comment type="caution">
    <text evidence="2">The sequence shown here is derived from an EMBL/GenBank/DDBJ whole genome shotgun (WGS) entry which is preliminary data.</text>
</comment>
<dbReference type="EMBL" id="CAXHTA020000004">
    <property type="protein sequence ID" value="CAL5220918.1"/>
    <property type="molecule type" value="Genomic_DNA"/>
</dbReference>
<feature type="transmembrane region" description="Helical" evidence="1">
    <location>
        <begin position="163"/>
        <end position="183"/>
    </location>
</feature>
<dbReference type="Pfam" id="PF06549">
    <property type="entry name" value="DUF1118"/>
    <property type="match status" value="1"/>
</dbReference>
<accession>A0ABP1FRY4</accession>